<reference evidence="9 10" key="1">
    <citation type="submission" date="2017-02" db="EMBL/GenBank/DDBJ databases">
        <authorList>
            <person name="Peterson S.W."/>
        </authorList>
    </citation>
    <scope>NUCLEOTIDE SEQUENCE [LARGE SCALE GENOMIC DNA]</scope>
    <source>
        <strain evidence="9 10">S285</strain>
    </source>
</reference>
<proteinExistence type="inferred from homology"/>
<dbReference type="EC" id="2.6.1.-" evidence="7"/>
<dbReference type="GO" id="GO:0030170">
    <property type="term" value="F:pyridoxal phosphate binding"/>
    <property type="evidence" value="ECO:0007669"/>
    <property type="project" value="InterPro"/>
</dbReference>
<name>A0A1W6N1Y4_9HYPH</name>
<dbReference type="Proteomes" id="UP000193978">
    <property type="component" value="Chromosome"/>
</dbReference>
<organism evidence="9 10">
    <name type="scientific">Methylocystis bryophila</name>
    <dbReference type="NCBI Taxonomy" id="655015"/>
    <lineage>
        <taxon>Bacteria</taxon>
        <taxon>Pseudomonadati</taxon>
        <taxon>Pseudomonadota</taxon>
        <taxon>Alphaproteobacteria</taxon>
        <taxon>Hyphomicrobiales</taxon>
        <taxon>Methylocystaceae</taxon>
        <taxon>Methylocystis</taxon>
    </lineage>
</organism>
<evidence type="ECO:0000256" key="3">
    <source>
        <dbReference type="ARBA" id="ARBA00022576"/>
    </source>
</evidence>
<dbReference type="GO" id="GO:0006520">
    <property type="term" value="P:amino acid metabolic process"/>
    <property type="evidence" value="ECO:0007669"/>
    <property type="project" value="InterPro"/>
</dbReference>
<keyword evidence="3 7" id="KW-0032">Aminotransferase</keyword>
<evidence type="ECO:0000256" key="4">
    <source>
        <dbReference type="ARBA" id="ARBA00022679"/>
    </source>
</evidence>
<dbReference type="AlphaFoldDB" id="A0A1W6N1Y4"/>
<dbReference type="SUPFAM" id="SSF53383">
    <property type="entry name" value="PLP-dependent transferases"/>
    <property type="match status" value="1"/>
</dbReference>
<comment type="catalytic activity">
    <reaction evidence="6">
        <text>L-aspartate + 2-oxoglutarate = oxaloacetate + L-glutamate</text>
        <dbReference type="Rhea" id="RHEA:21824"/>
        <dbReference type="ChEBI" id="CHEBI:16452"/>
        <dbReference type="ChEBI" id="CHEBI:16810"/>
        <dbReference type="ChEBI" id="CHEBI:29985"/>
        <dbReference type="ChEBI" id="CHEBI:29991"/>
        <dbReference type="EC" id="2.6.1.1"/>
    </reaction>
</comment>
<dbReference type="InterPro" id="IPR015421">
    <property type="entry name" value="PyrdxlP-dep_Trfase_major"/>
</dbReference>
<dbReference type="InterPro" id="IPR015424">
    <property type="entry name" value="PyrdxlP-dep_Trfase"/>
</dbReference>
<dbReference type="GO" id="GO:0004069">
    <property type="term" value="F:L-aspartate:2-oxoglutarate aminotransferase activity"/>
    <property type="evidence" value="ECO:0007669"/>
    <property type="project" value="UniProtKB-EC"/>
</dbReference>
<dbReference type="STRING" id="655015.B1812_19540"/>
<dbReference type="Pfam" id="PF00155">
    <property type="entry name" value="Aminotran_1_2"/>
    <property type="match status" value="1"/>
</dbReference>
<feature type="domain" description="Aminotransferase class I/classII large" evidence="8">
    <location>
        <begin position="27"/>
        <end position="364"/>
    </location>
</feature>
<dbReference type="PANTHER" id="PTHR46383:SF2">
    <property type="entry name" value="AMINOTRANSFERASE"/>
    <property type="match status" value="1"/>
</dbReference>
<evidence type="ECO:0000256" key="5">
    <source>
        <dbReference type="ARBA" id="ARBA00022898"/>
    </source>
</evidence>
<evidence type="ECO:0000259" key="8">
    <source>
        <dbReference type="Pfam" id="PF00155"/>
    </source>
</evidence>
<dbReference type="EMBL" id="CP019948">
    <property type="protein sequence ID" value="ARN83819.1"/>
    <property type="molecule type" value="Genomic_DNA"/>
</dbReference>
<dbReference type="Gene3D" id="3.40.640.10">
    <property type="entry name" value="Type I PLP-dependent aspartate aminotransferase-like (Major domain)"/>
    <property type="match status" value="1"/>
</dbReference>
<dbReference type="CDD" id="cd00609">
    <property type="entry name" value="AAT_like"/>
    <property type="match status" value="1"/>
</dbReference>
<dbReference type="OrthoDB" id="8109430at2"/>
<dbReference type="InterPro" id="IPR004839">
    <property type="entry name" value="Aminotransferase_I/II_large"/>
</dbReference>
<evidence type="ECO:0000256" key="7">
    <source>
        <dbReference type="RuleBase" id="RU000481"/>
    </source>
</evidence>
<evidence type="ECO:0000313" key="9">
    <source>
        <dbReference type="EMBL" id="ARN83819.1"/>
    </source>
</evidence>
<evidence type="ECO:0000313" key="10">
    <source>
        <dbReference type="Proteomes" id="UP000193978"/>
    </source>
</evidence>
<accession>A0A1W6N1Y4</accession>
<evidence type="ECO:0000256" key="2">
    <source>
        <dbReference type="ARBA" id="ARBA00007441"/>
    </source>
</evidence>
<comment type="cofactor">
    <cofactor evidence="1 7">
        <name>pyridoxal 5'-phosphate</name>
        <dbReference type="ChEBI" id="CHEBI:597326"/>
    </cofactor>
</comment>
<dbReference type="InterPro" id="IPR004838">
    <property type="entry name" value="NHTrfase_class1_PyrdxlP-BS"/>
</dbReference>
<dbReference type="PROSITE" id="PS00105">
    <property type="entry name" value="AA_TRANSFER_CLASS_1"/>
    <property type="match status" value="1"/>
</dbReference>
<evidence type="ECO:0000256" key="1">
    <source>
        <dbReference type="ARBA" id="ARBA00001933"/>
    </source>
</evidence>
<dbReference type="KEGG" id="mbry:B1812_19540"/>
<sequence length="380" mass="41228">MAMDVLREARRLEREGRRIVHMELGEPGAPTPRRILDAAQRALAAGAPGYGEAAGDPALRTRIARHYQEYYGVALSPERVMITTGSSGAFLLAFLSAFDIGARIGVTAPGYPAYLNILEALGLVPAPIEIGEETRFAPTAALIEAAHRKERLDGLLLMSPANPTGTMIASGELARIAAFCEEAGVTLVADEIYHGLEYEERAPTALRFWRDAIIVNSFSKYYAMTGWRLGWIVAPENLARPIERLQQSLAICAPTLAQRVALEAFEAREELEAIKAGYAKSRALLIERLPKIGLPRFAPPDGAFYIYADVTHLTRDSAALCARMLAEAGVAATPGVDFDRARGGRTLRLSYAGGEAEVAQGLDRLADWLRKDAQAAIAER</sequence>
<dbReference type="PANTHER" id="PTHR46383">
    <property type="entry name" value="ASPARTATE AMINOTRANSFERASE"/>
    <property type="match status" value="1"/>
</dbReference>
<evidence type="ECO:0000256" key="6">
    <source>
        <dbReference type="ARBA" id="ARBA00049185"/>
    </source>
</evidence>
<keyword evidence="4 7" id="KW-0808">Transferase</keyword>
<protein>
    <recommendedName>
        <fullName evidence="7">Aminotransferase</fullName>
        <ecNumber evidence="7">2.6.1.-</ecNumber>
    </recommendedName>
</protein>
<keyword evidence="10" id="KW-1185">Reference proteome</keyword>
<dbReference type="InterPro" id="IPR050596">
    <property type="entry name" value="AspAT/PAT-like"/>
</dbReference>
<comment type="similarity">
    <text evidence="2 7">Belongs to the class-I pyridoxal-phosphate-dependent aminotransferase family.</text>
</comment>
<gene>
    <name evidence="9" type="ORF">B1812_19540</name>
</gene>
<keyword evidence="5" id="KW-0663">Pyridoxal phosphate</keyword>
<dbReference type="RefSeq" id="WP_085773856.1">
    <property type="nucleotide sequence ID" value="NZ_AP027149.1"/>
</dbReference>